<feature type="region of interest" description="Disordered" evidence="1">
    <location>
        <begin position="102"/>
        <end position="126"/>
    </location>
</feature>
<dbReference type="HOGENOM" id="CLU_1985173_0_0_1"/>
<sequence length="126" mass="13475">MQQWSGFVGRRGHPCGALVPPGSDGGQEDLQSVDRVEPSLIRPLTTIRPLSGSPYRTISRETPLTSKIRCLYSDLGDEARSIPPINPEGICTCPGGDGLSSPWAGAGQRFRSGPDEEGMRSTLPAR</sequence>
<dbReference type="Proteomes" id="UP000006591">
    <property type="component" value="Chromosome 2"/>
</dbReference>
<keyword evidence="3" id="KW-1185">Reference proteome</keyword>
<accession>A0A0E0G2L8</accession>
<feature type="region of interest" description="Disordered" evidence="1">
    <location>
        <begin position="1"/>
        <end position="30"/>
    </location>
</feature>
<protein>
    <submittedName>
        <fullName evidence="2">Uncharacterized protein</fullName>
    </submittedName>
</protein>
<reference evidence="2" key="1">
    <citation type="submission" date="2015-04" db="UniProtKB">
        <authorList>
            <consortium name="EnsemblPlants"/>
        </authorList>
    </citation>
    <scope>IDENTIFICATION</scope>
    <source>
        <strain evidence="2">SL10</strain>
    </source>
</reference>
<evidence type="ECO:0000256" key="1">
    <source>
        <dbReference type="SAM" id="MobiDB-lite"/>
    </source>
</evidence>
<dbReference type="Gramene" id="ONIVA02G07270.1">
    <property type="protein sequence ID" value="ONIVA02G07270.1"/>
    <property type="gene ID" value="ONIVA02G07270"/>
</dbReference>
<evidence type="ECO:0000313" key="3">
    <source>
        <dbReference type="Proteomes" id="UP000006591"/>
    </source>
</evidence>
<organism evidence="2">
    <name type="scientific">Oryza nivara</name>
    <name type="common">Indian wild rice</name>
    <name type="synonym">Oryza sativa f. spontanea</name>
    <dbReference type="NCBI Taxonomy" id="4536"/>
    <lineage>
        <taxon>Eukaryota</taxon>
        <taxon>Viridiplantae</taxon>
        <taxon>Streptophyta</taxon>
        <taxon>Embryophyta</taxon>
        <taxon>Tracheophyta</taxon>
        <taxon>Spermatophyta</taxon>
        <taxon>Magnoliopsida</taxon>
        <taxon>Liliopsida</taxon>
        <taxon>Poales</taxon>
        <taxon>Poaceae</taxon>
        <taxon>BOP clade</taxon>
        <taxon>Oryzoideae</taxon>
        <taxon>Oryzeae</taxon>
        <taxon>Oryzinae</taxon>
        <taxon>Oryza</taxon>
    </lineage>
</organism>
<evidence type="ECO:0000313" key="2">
    <source>
        <dbReference type="EnsemblPlants" id="ONIVA02G07270.1"/>
    </source>
</evidence>
<name>A0A0E0G2L8_ORYNI</name>
<dbReference type="AlphaFoldDB" id="A0A0E0G2L8"/>
<reference evidence="2" key="2">
    <citation type="submission" date="2018-04" db="EMBL/GenBank/DDBJ databases">
        <title>OnivRS2 (Oryza nivara Reference Sequence Version 2).</title>
        <authorList>
            <person name="Zhang J."/>
            <person name="Kudrna D."/>
            <person name="Lee S."/>
            <person name="Talag J."/>
            <person name="Rajasekar S."/>
            <person name="Welchert J."/>
            <person name="Hsing Y.-I."/>
            <person name="Wing R.A."/>
        </authorList>
    </citation>
    <scope>NUCLEOTIDE SEQUENCE [LARGE SCALE GENOMIC DNA]</scope>
    <source>
        <strain evidence="2">SL10</strain>
    </source>
</reference>
<dbReference type="EnsemblPlants" id="ONIVA02G07270.1">
    <property type="protein sequence ID" value="ONIVA02G07270.1"/>
    <property type="gene ID" value="ONIVA02G07270"/>
</dbReference>
<proteinExistence type="predicted"/>